<protein>
    <submittedName>
        <fullName evidence="10">Cohesin loading factor-domain-containing protein</fullName>
    </submittedName>
</protein>
<keyword evidence="6" id="KW-0539">Nucleus</keyword>
<feature type="domain" description="F-box" evidence="9">
    <location>
        <begin position="35"/>
        <end position="86"/>
    </location>
</feature>
<feature type="compositionally biased region" description="Pro residues" evidence="8">
    <location>
        <begin position="609"/>
        <end position="627"/>
    </location>
</feature>
<reference evidence="10" key="1">
    <citation type="submission" date="2019-04" db="EMBL/GenBank/DDBJ databases">
        <title>Friends and foes A comparative genomics studyof 23 Aspergillus species from section Flavi.</title>
        <authorList>
            <consortium name="DOE Joint Genome Institute"/>
            <person name="Kjaerbolling I."/>
            <person name="Vesth T."/>
            <person name="Frisvad J.C."/>
            <person name="Nybo J.L."/>
            <person name="Theobald S."/>
            <person name="Kildgaard S."/>
            <person name="Isbrandt T."/>
            <person name="Kuo A."/>
            <person name="Sato A."/>
            <person name="Lyhne E.K."/>
            <person name="Kogle M.E."/>
            <person name="Wiebenga A."/>
            <person name="Kun R.S."/>
            <person name="Lubbers R.J."/>
            <person name="Makela M.R."/>
            <person name="Barry K."/>
            <person name="Chovatia M."/>
            <person name="Clum A."/>
            <person name="Daum C."/>
            <person name="Haridas S."/>
            <person name="He G."/>
            <person name="LaButti K."/>
            <person name="Lipzen A."/>
            <person name="Mondo S."/>
            <person name="Riley R."/>
            <person name="Salamov A."/>
            <person name="Simmons B.A."/>
            <person name="Magnuson J.K."/>
            <person name="Henrissat B."/>
            <person name="Mortensen U.H."/>
            <person name="Larsen T.O."/>
            <person name="Devries R.P."/>
            <person name="Grigoriev I.V."/>
            <person name="Machida M."/>
            <person name="Baker S.E."/>
            <person name="Andersen M.R."/>
        </authorList>
    </citation>
    <scope>NUCLEOTIDE SEQUENCE [LARGE SCALE GENOMIC DNA]</scope>
    <source>
        <strain evidence="10">IBT 14317</strain>
    </source>
</reference>
<dbReference type="InterPro" id="IPR036047">
    <property type="entry name" value="F-box-like_dom_sf"/>
</dbReference>
<feature type="compositionally biased region" description="Low complexity" evidence="8">
    <location>
        <begin position="542"/>
        <end position="553"/>
    </location>
</feature>
<dbReference type="EMBL" id="ML735273">
    <property type="protein sequence ID" value="KAE8388816.1"/>
    <property type="molecule type" value="Genomic_DNA"/>
</dbReference>
<gene>
    <name evidence="10" type="ORF">BDV23DRAFT_173532</name>
</gene>
<dbReference type="Proteomes" id="UP000326877">
    <property type="component" value="Unassembled WGS sequence"/>
</dbReference>
<evidence type="ECO:0000256" key="2">
    <source>
        <dbReference type="ARBA" id="ARBA00008585"/>
    </source>
</evidence>
<dbReference type="PANTHER" id="PTHR21394">
    <property type="entry name" value="MAU2 CHROMATID COHESION FACTOR HOMOLOG"/>
    <property type="match status" value="1"/>
</dbReference>
<feature type="compositionally biased region" description="Pro residues" evidence="8">
    <location>
        <begin position="477"/>
        <end position="497"/>
    </location>
</feature>
<evidence type="ECO:0000259" key="9">
    <source>
        <dbReference type="PROSITE" id="PS50181"/>
    </source>
</evidence>
<dbReference type="GO" id="GO:0005634">
    <property type="term" value="C:nucleus"/>
    <property type="evidence" value="ECO:0007669"/>
    <property type="project" value="UniProtKB-SubCell"/>
</dbReference>
<keyword evidence="5" id="KW-0159">Chromosome partition</keyword>
<comment type="subcellular location">
    <subcellularLocation>
        <location evidence="1">Nucleus</location>
    </subcellularLocation>
</comment>
<dbReference type="GO" id="GO:0007059">
    <property type="term" value="P:chromosome segregation"/>
    <property type="evidence" value="ECO:0007669"/>
    <property type="project" value="UniProtKB-KW"/>
</dbReference>
<dbReference type="InterPro" id="IPR001810">
    <property type="entry name" value="F-box_dom"/>
</dbReference>
<evidence type="ECO:0000256" key="5">
    <source>
        <dbReference type="ARBA" id="ARBA00022829"/>
    </source>
</evidence>
<keyword evidence="3" id="KW-0132">Cell division</keyword>
<dbReference type="Pfam" id="PF00646">
    <property type="entry name" value="F-box"/>
    <property type="match status" value="1"/>
</dbReference>
<dbReference type="InterPro" id="IPR019440">
    <property type="entry name" value="MAU2"/>
</dbReference>
<evidence type="ECO:0000256" key="6">
    <source>
        <dbReference type="ARBA" id="ARBA00023242"/>
    </source>
</evidence>
<feature type="compositionally biased region" description="Polar residues" evidence="8">
    <location>
        <begin position="653"/>
        <end position="665"/>
    </location>
</feature>
<evidence type="ECO:0000313" key="10">
    <source>
        <dbReference type="EMBL" id="KAE8388816.1"/>
    </source>
</evidence>
<evidence type="ECO:0000256" key="3">
    <source>
        <dbReference type="ARBA" id="ARBA00022618"/>
    </source>
</evidence>
<proteinExistence type="inferred from homology"/>
<feature type="compositionally biased region" description="Pro residues" evidence="8">
    <location>
        <begin position="582"/>
        <end position="598"/>
    </location>
</feature>
<comment type="similarity">
    <text evidence="2">Belongs to the SCC4/mau-2 family.</text>
</comment>
<dbReference type="GO" id="GO:0007064">
    <property type="term" value="P:mitotic sister chromatid cohesion"/>
    <property type="evidence" value="ECO:0007669"/>
    <property type="project" value="InterPro"/>
</dbReference>
<feature type="compositionally biased region" description="Low complexity" evidence="8">
    <location>
        <begin position="571"/>
        <end position="581"/>
    </location>
</feature>
<keyword evidence="4" id="KW-0498">Mitosis</keyword>
<evidence type="ECO:0000256" key="7">
    <source>
        <dbReference type="ARBA" id="ARBA00023306"/>
    </source>
</evidence>
<organism evidence="10">
    <name type="scientific">Petromyces alliaceus</name>
    <name type="common">Aspergillus alliaceus</name>
    <dbReference type="NCBI Taxonomy" id="209559"/>
    <lineage>
        <taxon>Eukaryota</taxon>
        <taxon>Fungi</taxon>
        <taxon>Dikarya</taxon>
        <taxon>Ascomycota</taxon>
        <taxon>Pezizomycotina</taxon>
        <taxon>Eurotiomycetes</taxon>
        <taxon>Eurotiomycetidae</taxon>
        <taxon>Eurotiales</taxon>
        <taxon>Aspergillaceae</taxon>
        <taxon>Aspergillus</taxon>
        <taxon>Aspergillus subgen. Circumdati</taxon>
    </lineage>
</organism>
<evidence type="ECO:0000256" key="4">
    <source>
        <dbReference type="ARBA" id="ARBA00022776"/>
    </source>
</evidence>
<feature type="compositionally biased region" description="Polar residues" evidence="8">
    <location>
        <begin position="554"/>
        <end position="565"/>
    </location>
</feature>
<keyword evidence="7" id="KW-0131">Cell cycle</keyword>
<dbReference type="Pfam" id="PF10345">
    <property type="entry name" value="Cohesin_load"/>
    <property type="match status" value="1"/>
</dbReference>
<evidence type="ECO:0000256" key="1">
    <source>
        <dbReference type="ARBA" id="ARBA00004123"/>
    </source>
</evidence>
<dbReference type="SUPFAM" id="SSF81383">
    <property type="entry name" value="F-box domain"/>
    <property type="match status" value="1"/>
</dbReference>
<feature type="region of interest" description="Disordered" evidence="8">
    <location>
        <begin position="470"/>
        <end position="665"/>
    </location>
</feature>
<evidence type="ECO:0000256" key="8">
    <source>
        <dbReference type="SAM" id="MobiDB-lite"/>
    </source>
</evidence>
<dbReference type="OrthoDB" id="5565328at2759"/>
<feature type="compositionally biased region" description="Polar residues" evidence="8">
    <location>
        <begin position="517"/>
        <end position="541"/>
    </location>
</feature>
<dbReference type="PROSITE" id="PS50181">
    <property type="entry name" value="FBOX"/>
    <property type="match status" value="1"/>
</dbReference>
<accession>A0A5N7C410</accession>
<feature type="compositionally biased region" description="Polar residues" evidence="8">
    <location>
        <begin position="637"/>
        <end position="646"/>
    </location>
</feature>
<dbReference type="GO" id="GO:0051301">
    <property type="term" value="P:cell division"/>
    <property type="evidence" value="ECO:0007669"/>
    <property type="project" value="UniProtKB-KW"/>
</dbReference>
<sequence>MAYGLHRAGKRIKTITKMNLWLRSGKSAEVDSTKRCYLLELPTELLLEIISHLPVLSEACLALTSKRLFAVSSAILDSKSLHFSRDFAPLFHHYRNGHSFVTTRWQFIKMLENGTWRACSKCLKLHPRGLFPARELKRKAEERSCSLGNSAGIVDLCPCKKLTFRDKMDLVELLLMRQKSVIALAAQFGTGVQERFCWHTCTEDYGSTQIKVELFPELDENGQLKIKTEYQLSTRSGQLGKEESITPRFGCAHRSIDLWLSSVCQTTICRLYDNFCDSCKRISICNTCNASLKCPRKQPCHVDENTGRATYFFWTERCLGGTSPIPDQTWAAQRIHPAENTIDVDNCSELCPWTIREHPALNDPPALEMNILDPGMQNQSINQLYAYSAAITTKHYLRPGAMSYPPPPSLNGQYPSQYLQQPPLQRQQTIQPQQLLYNNAHPNASPYQYGKPVVYPQVMIPAYPAYTHAYDQQPQPQSQPPPPQPQPQPQQPQPQPQPQYVNPSDLFNTPPLPSIPPSQFAQASSQYGGQTAVSTANTNRSPALTTPAATQPTHYATASPNQGNQVYGKYPQATQSATPSATPNPTPKLTPKVTPKPMPKTTTALNPPTVRPPPVTATPPALSPRPVPQVLIPNPSPEVQQKLQRLPSKKQTQRQTSQMASQKTPKPTIDYQVLLLAMADEYLNAAHSNGTMVALLRQEMEMEEYYRLVATGLGCLEAVLKNWRLQPRVEALVRLRYARILFEETDNDLEAETALSKGIDLCERNRMLDLKYSMQHLFARMLHKTNPRASMKAVDGMIQDVEAYRHSAWEYAFRFLRVSLSLSSSAHQDSVAALQNLHKIANMANRNGDKAVSAMSAVIEALAHLQQGSSFDSIEQAQRALAVARSHQLNDELRHIPQLTTLVQMVDICCSLLEFDINQSSQKLKNLQDLMDERLNDLNWRADGSFSIPLSGKSAGPSSIDTGDILQVQNGTLFLSFNWLPQHDLYALCYFLSSITLSCKNSYDGRKAEKFLQEGIRMVQGSFKAPQDITESMVNANRRVEWRRTLYCNLLVQQVFLACGRTDWDLANKTLKDLRQVAQELGDHLPDTVQCLLEYTAGAIAQATGDLKAALDSFQSPLLSLFPSTSKTARNDPRRDIALLAALNTVLILRDPTHASHFQLPNILATIESFCKGSPNRYIQAAYYLVCATVQTESTIQTKQFLQQALQSATAISNSQITCMTLTFMSWKYFRGVVGEQAEKSARAGRAMAKKANDRLWVSVTDEMLAETLERQGKNDEAKGVREEGHRVMMGLPSALKRPI</sequence>
<name>A0A5N7C410_PETAA</name>